<gene>
    <name evidence="2" type="ORF">I8J30_26890</name>
</gene>
<feature type="transmembrane region" description="Helical" evidence="1">
    <location>
        <begin position="180"/>
        <end position="196"/>
    </location>
</feature>
<name>A0ABS5CKD8_9BACL</name>
<feature type="transmembrane region" description="Helical" evidence="1">
    <location>
        <begin position="102"/>
        <end position="122"/>
    </location>
</feature>
<dbReference type="EMBL" id="JAGKSP010000017">
    <property type="protein sequence ID" value="MBP3966336.1"/>
    <property type="molecule type" value="Genomic_DNA"/>
</dbReference>
<reference evidence="2 3" key="1">
    <citation type="submission" date="2021-04" db="EMBL/GenBank/DDBJ databases">
        <title>Paenibacillus sp. DLE-14 whole genome sequence.</title>
        <authorList>
            <person name="Ham Y.J."/>
        </authorList>
    </citation>
    <scope>NUCLEOTIDE SEQUENCE [LARGE SCALE GENOMIC DNA]</scope>
    <source>
        <strain evidence="2 3">DLE-14</strain>
    </source>
</reference>
<dbReference type="PIRSF" id="PIRSF020606">
    <property type="entry name" value="UCP020606"/>
    <property type="match status" value="1"/>
</dbReference>
<dbReference type="Proteomes" id="UP000673394">
    <property type="component" value="Unassembled WGS sequence"/>
</dbReference>
<proteinExistence type="predicted"/>
<protein>
    <submittedName>
        <fullName evidence="2">DUF2238 domain-containing protein</fullName>
    </submittedName>
</protein>
<feature type="transmembrane region" description="Helical" evidence="1">
    <location>
        <begin position="37"/>
        <end position="54"/>
    </location>
</feature>
<evidence type="ECO:0000256" key="1">
    <source>
        <dbReference type="SAM" id="Phobius"/>
    </source>
</evidence>
<dbReference type="InterPro" id="IPR014509">
    <property type="entry name" value="YjdF-like"/>
</dbReference>
<evidence type="ECO:0000313" key="3">
    <source>
        <dbReference type="Proteomes" id="UP000673394"/>
    </source>
</evidence>
<accession>A0ABS5CKD8</accession>
<sequence length="202" mass="23504">MPFRSNRGLQVVIVIFVILWGLLALYPVHVFDWWMENILNFLAIVGLVIGYRYFKFNNLAYTLIMIFILLHTVGAHYAYGLTPLDRLMHHLFHFKRNQYDRVVHFAFGLLLGYPAVEVLTGVTGLRKGWSYLLVPWLLLGFAAVYEIGEMYVVFVAPAEKGDMFLGAQGDKWDAQHDMEVTLYGAMITMLWVWFYRRRGKSV</sequence>
<dbReference type="InterPro" id="IPR058534">
    <property type="entry name" value="YjdF"/>
</dbReference>
<evidence type="ECO:0000313" key="2">
    <source>
        <dbReference type="EMBL" id="MBP3966336.1"/>
    </source>
</evidence>
<dbReference type="RefSeq" id="WP_210663425.1">
    <property type="nucleotide sequence ID" value="NZ_JAGKSP010000017.1"/>
</dbReference>
<feature type="transmembrane region" description="Helical" evidence="1">
    <location>
        <begin position="61"/>
        <end position="82"/>
    </location>
</feature>
<dbReference type="Pfam" id="PF09997">
    <property type="entry name" value="DUF2238"/>
    <property type="match status" value="1"/>
</dbReference>
<feature type="transmembrane region" description="Helical" evidence="1">
    <location>
        <begin position="12"/>
        <end position="31"/>
    </location>
</feature>
<comment type="caution">
    <text evidence="2">The sequence shown here is derived from an EMBL/GenBank/DDBJ whole genome shotgun (WGS) entry which is preliminary data.</text>
</comment>
<feature type="transmembrane region" description="Helical" evidence="1">
    <location>
        <begin position="129"/>
        <end position="148"/>
    </location>
</feature>
<keyword evidence="1" id="KW-1133">Transmembrane helix</keyword>
<keyword evidence="3" id="KW-1185">Reference proteome</keyword>
<keyword evidence="1" id="KW-0812">Transmembrane</keyword>
<organism evidence="2 3">
    <name type="scientific">Paenibacillus lignilyticus</name>
    <dbReference type="NCBI Taxonomy" id="1172615"/>
    <lineage>
        <taxon>Bacteria</taxon>
        <taxon>Bacillati</taxon>
        <taxon>Bacillota</taxon>
        <taxon>Bacilli</taxon>
        <taxon>Bacillales</taxon>
        <taxon>Paenibacillaceae</taxon>
        <taxon>Paenibacillus</taxon>
    </lineage>
</organism>
<keyword evidence="1" id="KW-0472">Membrane</keyword>